<dbReference type="CDD" id="cd01744">
    <property type="entry name" value="GATase1_CPSase"/>
    <property type="match status" value="1"/>
</dbReference>
<evidence type="ECO:0000256" key="5">
    <source>
        <dbReference type="ARBA" id="ARBA00022741"/>
    </source>
</evidence>
<dbReference type="Gene3D" id="3.50.30.20">
    <property type="entry name" value="Carbamoyl-phosphate synthase small subunit, N-terminal domain"/>
    <property type="match status" value="1"/>
</dbReference>
<dbReference type="InterPro" id="IPR036480">
    <property type="entry name" value="CarbP_synth_ssu_N_sf"/>
</dbReference>
<dbReference type="Gene3D" id="3.40.50.880">
    <property type="match status" value="1"/>
</dbReference>
<comment type="catalytic activity">
    <reaction evidence="10 11">
        <text>L-glutamine + H2O = L-glutamate + NH4(+)</text>
        <dbReference type="Rhea" id="RHEA:15889"/>
        <dbReference type="ChEBI" id="CHEBI:15377"/>
        <dbReference type="ChEBI" id="CHEBI:28938"/>
        <dbReference type="ChEBI" id="CHEBI:29985"/>
        <dbReference type="ChEBI" id="CHEBI:58359"/>
    </reaction>
</comment>
<evidence type="ECO:0000256" key="1">
    <source>
        <dbReference type="ARBA" id="ARBA00004812"/>
    </source>
</evidence>
<reference evidence="13 14" key="1">
    <citation type="submission" date="2016-11" db="EMBL/GenBank/DDBJ databases">
        <authorList>
            <person name="Jaros S."/>
            <person name="Januszkiewicz K."/>
            <person name="Wedrychowicz H."/>
        </authorList>
    </citation>
    <scope>NUCLEOTIDE SEQUENCE [LARGE SCALE GENOMIC DNA]</scope>
    <source>
        <strain evidence="13 14">DSM 17918</strain>
    </source>
</reference>
<dbReference type="FunFam" id="3.50.30.20:FF:000001">
    <property type="entry name" value="Carbamoyl-phosphate synthase small chain"/>
    <property type="match status" value="1"/>
</dbReference>
<evidence type="ECO:0000256" key="2">
    <source>
        <dbReference type="ARBA" id="ARBA00005077"/>
    </source>
</evidence>
<dbReference type="GO" id="GO:0006526">
    <property type="term" value="P:L-arginine biosynthetic process"/>
    <property type="evidence" value="ECO:0007669"/>
    <property type="project" value="UniProtKB-UniRule"/>
</dbReference>
<dbReference type="Proteomes" id="UP000184088">
    <property type="component" value="Unassembled WGS sequence"/>
</dbReference>
<comment type="pathway">
    <text evidence="2 11">Amino-acid biosynthesis; L-arginine biosynthesis; carbamoyl phosphate from bicarbonate: step 1/1.</text>
</comment>
<evidence type="ECO:0000313" key="13">
    <source>
        <dbReference type="EMBL" id="SHE47576.1"/>
    </source>
</evidence>
<feature type="binding site" evidence="11">
    <location>
        <position position="246"/>
    </location>
    <ligand>
        <name>L-glutamine</name>
        <dbReference type="ChEBI" id="CHEBI:58359"/>
    </ligand>
</feature>
<evidence type="ECO:0000256" key="3">
    <source>
        <dbReference type="ARBA" id="ARBA00007800"/>
    </source>
</evidence>
<feature type="binding site" evidence="11">
    <location>
        <position position="249"/>
    </location>
    <ligand>
        <name>L-glutamine</name>
        <dbReference type="ChEBI" id="CHEBI:58359"/>
    </ligand>
</feature>
<dbReference type="PANTHER" id="PTHR43418:SF7">
    <property type="entry name" value="CARBAMOYL-PHOSPHATE SYNTHASE SMALL CHAIN"/>
    <property type="match status" value="1"/>
</dbReference>
<dbReference type="EC" id="6.3.5.5" evidence="11"/>
<evidence type="ECO:0000256" key="11">
    <source>
        <dbReference type="HAMAP-Rule" id="MF_01209"/>
    </source>
</evidence>
<keyword evidence="14" id="KW-1185">Reference proteome</keyword>
<gene>
    <name evidence="11" type="primary">carA</name>
    <name evidence="13" type="ORF">SAMN02746089_00292</name>
</gene>
<dbReference type="PRINTS" id="PR00099">
    <property type="entry name" value="CPSGATASE"/>
</dbReference>
<keyword evidence="8 11" id="KW-0665">Pyrimidine biosynthesis</keyword>
<evidence type="ECO:0000259" key="12">
    <source>
        <dbReference type="SMART" id="SM01097"/>
    </source>
</evidence>
<organism evidence="13 14">
    <name type="scientific">Caldanaerobius fijiensis DSM 17918</name>
    <dbReference type="NCBI Taxonomy" id="1121256"/>
    <lineage>
        <taxon>Bacteria</taxon>
        <taxon>Bacillati</taxon>
        <taxon>Bacillota</taxon>
        <taxon>Clostridia</taxon>
        <taxon>Thermoanaerobacterales</taxon>
        <taxon>Thermoanaerobacteraceae</taxon>
        <taxon>Caldanaerobius</taxon>
    </lineage>
</organism>
<dbReference type="InterPro" id="IPR035686">
    <property type="entry name" value="CPSase_GATase1"/>
</dbReference>
<feature type="binding site" evidence="11">
    <location>
        <position position="289"/>
    </location>
    <ligand>
        <name>L-glutamine</name>
        <dbReference type="ChEBI" id="CHEBI:58359"/>
    </ligand>
</feature>
<evidence type="ECO:0000256" key="9">
    <source>
        <dbReference type="ARBA" id="ARBA00048816"/>
    </source>
</evidence>
<dbReference type="RefSeq" id="WP_073341319.1">
    <property type="nucleotide sequence ID" value="NZ_FQVH01000002.1"/>
</dbReference>
<feature type="binding site" evidence="11">
    <location>
        <position position="45"/>
    </location>
    <ligand>
        <name>L-glutamine</name>
        <dbReference type="ChEBI" id="CHEBI:58359"/>
    </ligand>
</feature>
<feature type="domain" description="Carbamoyl-phosphate synthase small subunit N-terminal" evidence="12">
    <location>
        <begin position="1"/>
        <end position="131"/>
    </location>
</feature>
<feature type="active site" evidence="11">
    <location>
        <position position="331"/>
    </location>
</feature>
<dbReference type="OrthoDB" id="9804328at2"/>
<dbReference type="PRINTS" id="PR00096">
    <property type="entry name" value="GATASE"/>
</dbReference>
<feature type="binding site" evidence="11">
    <location>
        <position position="290"/>
    </location>
    <ligand>
        <name>L-glutamine</name>
        <dbReference type="ChEBI" id="CHEBI:58359"/>
    </ligand>
</feature>
<dbReference type="GO" id="GO:0006541">
    <property type="term" value="P:glutamine metabolic process"/>
    <property type="evidence" value="ECO:0007669"/>
    <property type="project" value="InterPro"/>
</dbReference>
<keyword evidence="4 11" id="KW-0436">Ligase</keyword>
<dbReference type="UniPathway" id="UPA00070">
    <property type="reaction ID" value="UER00115"/>
</dbReference>
<dbReference type="NCBIfam" id="TIGR01368">
    <property type="entry name" value="CPSaseIIsmall"/>
    <property type="match status" value="1"/>
</dbReference>
<keyword evidence="11" id="KW-0055">Arginine biosynthesis</keyword>
<name>A0A1M4TT40_9THEO</name>
<dbReference type="AlphaFoldDB" id="A0A1M4TT40"/>
<dbReference type="HAMAP" id="MF_01209">
    <property type="entry name" value="CPSase_S_chain"/>
    <property type="match status" value="1"/>
</dbReference>
<evidence type="ECO:0000256" key="10">
    <source>
        <dbReference type="ARBA" id="ARBA00049285"/>
    </source>
</evidence>
<comment type="catalytic activity">
    <reaction evidence="9 11">
        <text>hydrogencarbonate + L-glutamine + 2 ATP + H2O = carbamoyl phosphate + L-glutamate + 2 ADP + phosphate + 2 H(+)</text>
        <dbReference type="Rhea" id="RHEA:18633"/>
        <dbReference type="ChEBI" id="CHEBI:15377"/>
        <dbReference type="ChEBI" id="CHEBI:15378"/>
        <dbReference type="ChEBI" id="CHEBI:17544"/>
        <dbReference type="ChEBI" id="CHEBI:29985"/>
        <dbReference type="ChEBI" id="CHEBI:30616"/>
        <dbReference type="ChEBI" id="CHEBI:43474"/>
        <dbReference type="ChEBI" id="CHEBI:58228"/>
        <dbReference type="ChEBI" id="CHEBI:58359"/>
        <dbReference type="ChEBI" id="CHEBI:456216"/>
        <dbReference type="EC" id="6.3.5.5"/>
    </reaction>
</comment>
<accession>A0A1M4TT40</accession>
<sequence length="357" mass="40106">MRAYLLLENGVYFEGESIGLPGETVGEVVFNTGMTGYQEVLTDPSYYGQIVTMTYPLIGNYGINEEDFQSYKPHVRGFVVREACEKPSNFRYKYTLDEYLKANNIVGIQGVDTRALTKIIREKGTMMGMITLNISDIEEKLKAIRGHIERDHVERVTTREVYHIHGSGYRVAVIDYGIKTNIIENLKIRGLDITVFPARCAAEDILDIKPDGILLSNGPGDPKDAMYAVEQVDKLIGKVPVFGICLGHQILSLALGADTSKLKYGHRGCNHPVKDLKSDRTYITSQNHGYTVIPESLPDDVEITHININDNTVEGIRHKKLPVYSVQFHPEASPGPYDTLYLFDVFVDMMKRRVADV</sequence>
<feature type="binding site" evidence="11">
    <location>
        <position position="218"/>
    </location>
    <ligand>
        <name>L-glutamine</name>
        <dbReference type="ChEBI" id="CHEBI:58359"/>
    </ligand>
</feature>
<dbReference type="EMBL" id="FQVH01000002">
    <property type="protein sequence ID" value="SHE47576.1"/>
    <property type="molecule type" value="Genomic_DNA"/>
</dbReference>
<comment type="similarity">
    <text evidence="3 11">Belongs to the CarA family.</text>
</comment>
<dbReference type="GO" id="GO:0005524">
    <property type="term" value="F:ATP binding"/>
    <property type="evidence" value="ECO:0007669"/>
    <property type="project" value="UniProtKB-UniRule"/>
</dbReference>
<dbReference type="UniPathway" id="UPA00068">
    <property type="reaction ID" value="UER00171"/>
</dbReference>
<keyword evidence="11" id="KW-0028">Amino-acid biosynthesis</keyword>
<dbReference type="Pfam" id="PF00988">
    <property type="entry name" value="CPSase_sm_chain"/>
    <property type="match status" value="1"/>
</dbReference>
<dbReference type="InterPro" id="IPR006274">
    <property type="entry name" value="CarbamoylP_synth_ssu"/>
</dbReference>
<dbReference type="GO" id="GO:0006207">
    <property type="term" value="P:'de novo' pyrimidine nucleobase biosynthetic process"/>
    <property type="evidence" value="ECO:0007669"/>
    <property type="project" value="InterPro"/>
</dbReference>
<dbReference type="SMART" id="SM01097">
    <property type="entry name" value="CPSase_sm_chain"/>
    <property type="match status" value="1"/>
</dbReference>
<dbReference type="GO" id="GO:0004359">
    <property type="term" value="F:glutaminase activity"/>
    <property type="evidence" value="ECO:0007669"/>
    <property type="project" value="RHEA"/>
</dbReference>
<feature type="active site" evidence="11">
    <location>
        <position position="329"/>
    </location>
</feature>
<keyword evidence="7 11" id="KW-0315">Glutamine amidotransferase</keyword>
<dbReference type="NCBIfam" id="NF009475">
    <property type="entry name" value="PRK12838.1"/>
    <property type="match status" value="1"/>
</dbReference>
<evidence type="ECO:0000256" key="6">
    <source>
        <dbReference type="ARBA" id="ARBA00022840"/>
    </source>
</evidence>
<dbReference type="SUPFAM" id="SSF52021">
    <property type="entry name" value="Carbamoyl phosphate synthetase, small subunit N-terminal domain"/>
    <property type="match status" value="1"/>
</dbReference>
<dbReference type="InterPro" id="IPR050472">
    <property type="entry name" value="Anth_synth/Amidotransfase"/>
</dbReference>
<dbReference type="STRING" id="1121256.SAMN02746089_00292"/>
<comment type="function">
    <text evidence="11">Small subunit of the glutamine-dependent carbamoyl phosphate synthetase (CPSase). CPSase catalyzes the formation of carbamoyl phosphate from the ammonia moiety of glutamine, carbonate, and phosphate donated by ATP, constituting the first step of 2 biosynthetic pathways, one leading to arginine and/or urea and the other to pyrimidine nucleotides. The small subunit (glutamine amidotransferase) binds and cleaves glutamine to supply the large subunit with the substrate ammonia.</text>
</comment>
<dbReference type="Pfam" id="PF00117">
    <property type="entry name" value="GATase"/>
    <property type="match status" value="1"/>
</dbReference>
<evidence type="ECO:0000256" key="7">
    <source>
        <dbReference type="ARBA" id="ARBA00022962"/>
    </source>
</evidence>
<protein>
    <recommendedName>
        <fullName evidence="11">Carbamoyl phosphate synthase small chain</fullName>
        <ecNumber evidence="11">6.3.5.5</ecNumber>
    </recommendedName>
    <alternativeName>
        <fullName evidence="11">Carbamoyl phosphate synthetase glutamine chain</fullName>
    </alternativeName>
</protein>
<evidence type="ECO:0000313" key="14">
    <source>
        <dbReference type="Proteomes" id="UP000184088"/>
    </source>
</evidence>
<keyword evidence="5 11" id="KW-0547">Nucleotide-binding</keyword>
<dbReference type="SUPFAM" id="SSF52317">
    <property type="entry name" value="Class I glutamine amidotransferase-like"/>
    <property type="match status" value="1"/>
</dbReference>
<dbReference type="InterPro" id="IPR017926">
    <property type="entry name" value="GATASE"/>
</dbReference>
<dbReference type="PANTHER" id="PTHR43418">
    <property type="entry name" value="MULTIFUNCTIONAL TRYPTOPHAN BIOSYNTHESIS PROTEIN-RELATED"/>
    <property type="match status" value="1"/>
</dbReference>
<proteinExistence type="inferred from homology"/>
<dbReference type="GO" id="GO:0004088">
    <property type="term" value="F:carbamoyl-phosphate synthase (glutamine-hydrolyzing) activity"/>
    <property type="evidence" value="ECO:0007669"/>
    <property type="project" value="UniProtKB-UniRule"/>
</dbReference>
<feature type="binding site" evidence="11">
    <location>
        <position position="220"/>
    </location>
    <ligand>
        <name>L-glutamine</name>
        <dbReference type="ChEBI" id="CHEBI:58359"/>
    </ligand>
</feature>
<keyword evidence="6 11" id="KW-0067">ATP-binding</keyword>
<evidence type="ECO:0000256" key="8">
    <source>
        <dbReference type="ARBA" id="ARBA00022975"/>
    </source>
</evidence>
<feature type="binding site" evidence="11">
    <location>
        <position position="287"/>
    </location>
    <ligand>
        <name>L-glutamine</name>
        <dbReference type="ChEBI" id="CHEBI:58359"/>
    </ligand>
</feature>
<dbReference type="InterPro" id="IPR029062">
    <property type="entry name" value="Class_I_gatase-like"/>
</dbReference>
<comment type="pathway">
    <text evidence="1 11">Pyrimidine metabolism; UMP biosynthesis via de novo pathway; (S)-dihydroorotate from bicarbonate: step 1/3.</text>
</comment>
<dbReference type="PROSITE" id="PS51273">
    <property type="entry name" value="GATASE_TYPE_1"/>
    <property type="match status" value="1"/>
</dbReference>
<feature type="active site" description="Nucleophile" evidence="11">
    <location>
        <position position="245"/>
    </location>
</feature>
<evidence type="ECO:0000256" key="4">
    <source>
        <dbReference type="ARBA" id="ARBA00022598"/>
    </source>
</evidence>
<dbReference type="PRINTS" id="PR00097">
    <property type="entry name" value="ANTSNTHASEII"/>
</dbReference>
<dbReference type="GO" id="GO:0044205">
    <property type="term" value="P:'de novo' UMP biosynthetic process"/>
    <property type="evidence" value="ECO:0007669"/>
    <property type="project" value="UniProtKB-UniRule"/>
</dbReference>
<comment type="subunit">
    <text evidence="11">Composed of two chains; the small (or glutamine) chain promotes the hydrolysis of glutamine to ammonia, which is used by the large (or ammonia) chain to synthesize carbamoyl phosphate. Tetramer of heterodimers (alpha,beta)4.</text>
</comment>
<feature type="region of interest" description="CPSase" evidence="11">
    <location>
        <begin position="1"/>
        <end position="169"/>
    </location>
</feature>
<dbReference type="InterPro" id="IPR002474">
    <property type="entry name" value="CarbamoylP_synth_ssu_N"/>
</dbReference>